<organism evidence="2 3">
    <name type="scientific">Cupriavidus pampae</name>
    <dbReference type="NCBI Taxonomy" id="659251"/>
    <lineage>
        <taxon>Bacteria</taxon>
        <taxon>Pseudomonadati</taxon>
        <taxon>Pseudomonadota</taxon>
        <taxon>Betaproteobacteria</taxon>
        <taxon>Burkholderiales</taxon>
        <taxon>Burkholderiaceae</taxon>
        <taxon>Cupriavidus</taxon>
    </lineage>
</organism>
<proteinExistence type="predicted"/>
<feature type="region of interest" description="Disordered" evidence="1">
    <location>
        <begin position="54"/>
        <end position="77"/>
    </location>
</feature>
<reference evidence="2 3" key="1">
    <citation type="submission" date="2021-08" db="EMBL/GenBank/DDBJ databases">
        <authorList>
            <person name="Peeters C."/>
        </authorList>
    </citation>
    <scope>NUCLEOTIDE SEQUENCE [LARGE SCALE GENOMIC DNA]</scope>
    <source>
        <strain evidence="2 3">LMG 32289</strain>
    </source>
</reference>
<evidence type="ECO:0000256" key="1">
    <source>
        <dbReference type="SAM" id="MobiDB-lite"/>
    </source>
</evidence>
<dbReference type="InterPro" id="IPR018691">
    <property type="entry name" value="DUF2188"/>
</dbReference>
<sequence length="77" mass="8347">MARNYQVVFNDGQWDLRVDGVPRAISRHKSREEAIRVGTAAAERLKVQLTIEADDEGEATVTPAADEDTAPPSLAVA</sequence>
<dbReference type="Pfam" id="PF09954">
    <property type="entry name" value="DUF2188"/>
    <property type="match status" value="1"/>
</dbReference>
<dbReference type="Proteomes" id="UP000706525">
    <property type="component" value="Unassembled WGS sequence"/>
</dbReference>
<keyword evidence="3" id="KW-1185">Reference proteome</keyword>
<gene>
    <name evidence="2" type="ORF">LMG32289_05721</name>
</gene>
<evidence type="ECO:0008006" key="4">
    <source>
        <dbReference type="Google" id="ProtNLM"/>
    </source>
</evidence>
<evidence type="ECO:0000313" key="3">
    <source>
        <dbReference type="Proteomes" id="UP000706525"/>
    </source>
</evidence>
<comment type="caution">
    <text evidence="2">The sequence shown here is derived from an EMBL/GenBank/DDBJ whole genome shotgun (WGS) entry which is preliminary data.</text>
</comment>
<dbReference type="RefSeq" id="WP_223994473.1">
    <property type="nucleotide sequence ID" value="NZ_CAJZAG010000013.1"/>
</dbReference>
<protein>
    <recommendedName>
        <fullName evidence="4">DUF2188 domain-containing protein</fullName>
    </recommendedName>
</protein>
<evidence type="ECO:0000313" key="2">
    <source>
        <dbReference type="EMBL" id="CAG9184741.1"/>
    </source>
</evidence>
<dbReference type="EMBL" id="CAJZAG010000013">
    <property type="protein sequence ID" value="CAG9184741.1"/>
    <property type="molecule type" value="Genomic_DNA"/>
</dbReference>
<name>A0ABM8XWK1_9BURK</name>
<accession>A0ABM8XWK1</accession>